<dbReference type="AlphaFoldDB" id="A0A8H6YQ01"/>
<feature type="domain" description="F-box" evidence="1">
    <location>
        <begin position="8"/>
        <end position="64"/>
    </location>
</feature>
<accession>A0A8H6YQ01</accession>
<dbReference type="SUPFAM" id="SSF52047">
    <property type="entry name" value="RNI-like"/>
    <property type="match status" value="1"/>
</dbReference>
<dbReference type="InterPro" id="IPR036047">
    <property type="entry name" value="F-box-like_dom_sf"/>
</dbReference>
<name>A0A8H6YQ01_9AGAR</name>
<keyword evidence="3" id="KW-1185">Reference proteome</keyword>
<comment type="caution">
    <text evidence="2">The sequence shown here is derived from an EMBL/GenBank/DDBJ whole genome shotgun (WGS) entry which is preliminary data.</text>
</comment>
<dbReference type="Gene3D" id="1.20.1280.50">
    <property type="match status" value="1"/>
</dbReference>
<dbReference type="OrthoDB" id="3004025at2759"/>
<gene>
    <name evidence="2" type="ORF">MVEN_00382800</name>
</gene>
<sequence length="569" mass="64808">MSWWKSAIDNLPNEVLALILKLVADFPEPSWNRAPPSPVAASRVSRRWRVVCLGSPELWTNIRISLRSRSWSWAAIFVKRSGSQPLDISINLEAYIYQAHMSFLQAMVPMGKALAIVGPHVGRWRSIALRGWPDQIDEFGDFLAKAPSISRLESAHFSTVNSTFWGCSARRQLPLSRLFESESFRWLRLRISLNSIELTPLRALHTLDVDFMANRVSDDIQGLRAILGPASTLSTLVVRNFCPQIPSILDPIDTSTIRSFAISIYVPFYYDPYTIPTVYDSDGFESITRTFSLPNIEYLEILGGFSCVEADDNCIRVPAEWKAPLFPHLRTLRLEGVGLGRKGLALIQSFSREITALELINTTGNKHLLTTRRGREQPWPALRSLTVEARVGEVLDASWIASFVAARAALGPNMSISELNLSPCTKSVLGAFGLNPAPTIRWLPTPALLDGIPDGGFFFDHFDRRAVDFEYVEPPWPRCACGRYEYECYDYECWSYLWNQEWKLVQDLERLETEIAEFLEVSTELKRSRSLGRNGRRVRRRNFKVVKVERKSRKRSGRQRDLREDFCVA</sequence>
<evidence type="ECO:0000313" key="3">
    <source>
        <dbReference type="Proteomes" id="UP000620124"/>
    </source>
</evidence>
<dbReference type="InterPro" id="IPR001810">
    <property type="entry name" value="F-box_dom"/>
</dbReference>
<evidence type="ECO:0000259" key="1">
    <source>
        <dbReference type="Pfam" id="PF12937"/>
    </source>
</evidence>
<proteinExistence type="predicted"/>
<organism evidence="2 3">
    <name type="scientific">Mycena venus</name>
    <dbReference type="NCBI Taxonomy" id="2733690"/>
    <lineage>
        <taxon>Eukaryota</taxon>
        <taxon>Fungi</taxon>
        <taxon>Dikarya</taxon>
        <taxon>Basidiomycota</taxon>
        <taxon>Agaricomycotina</taxon>
        <taxon>Agaricomycetes</taxon>
        <taxon>Agaricomycetidae</taxon>
        <taxon>Agaricales</taxon>
        <taxon>Marasmiineae</taxon>
        <taxon>Mycenaceae</taxon>
        <taxon>Mycena</taxon>
    </lineage>
</organism>
<protein>
    <recommendedName>
        <fullName evidence="1">F-box domain-containing protein</fullName>
    </recommendedName>
</protein>
<dbReference type="SUPFAM" id="SSF81383">
    <property type="entry name" value="F-box domain"/>
    <property type="match status" value="1"/>
</dbReference>
<dbReference type="Proteomes" id="UP000620124">
    <property type="component" value="Unassembled WGS sequence"/>
</dbReference>
<dbReference type="Pfam" id="PF12937">
    <property type="entry name" value="F-box-like"/>
    <property type="match status" value="1"/>
</dbReference>
<reference evidence="2" key="1">
    <citation type="submission" date="2020-05" db="EMBL/GenBank/DDBJ databases">
        <title>Mycena genomes resolve the evolution of fungal bioluminescence.</title>
        <authorList>
            <person name="Tsai I.J."/>
        </authorList>
    </citation>
    <scope>NUCLEOTIDE SEQUENCE</scope>
    <source>
        <strain evidence="2">CCC161011</strain>
    </source>
</reference>
<evidence type="ECO:0000313" key="2">
    <source>
        <dbReference type="EMBL" id="KAF7365115.1"/>
    </source>
</evidence>
<dbReference type="EMBL" id="JACAZI010000003">
    <property type="protein sequence ID" value="KAF7365115.1"/>
    <property type="molecule type" value="Genomic_DNA"/>
</dbReference>